<organism evidence="1 2">
    <name type="scientific">Euplotes crassus</name>
    <dbReference type="NCBI Taxonomy" id="5936"/>
    <lineage>
        <taxon>Eukaryota</taxon>
        <taxon>Sar</taxon>
        <taxon>Alveolata</taxon>
        <taxon>Ciliophora</taxon>
        <taxon>Intramacronucleata</taxon>
        <taxon>Spirotrichea</taxon>
        <taxon>Hypotrichia</taxon>
        <taxon>Euplotida</taxon>
        <taxon>Euplotidae</taxon>
        <taxon>Moneuplotes</taxon>
    </lineage>
</organism>
<protein>
    <submittedName>
        <fullName evidence="1">Uncharacterized protein</fullName>
    </submittedName>
</protein>
<comment type="caution">
    <text evidence="1">The sequence shown here is derived from an EMBL/GenBank/DDBJ whole genome shotgun (WGS) entry which is preliminary data.</text>
</comment>
<reference evidence="1" key="1">
    <citation type="submission" date="2023-07" db="EMBL/GenBank/DDBJ databases">
        <authorList>
            <consortium name="AG Swart"/>
            <person name="Singh M."/>
            <person name="Singh A."/>
            <person name="Seah K."/>
            <person name="Emmerich C."/>
        </authorList>
    </citation>
    <scope>NUCLEOTIDE SEQUENCE</scope>
    <source>
        <strain evidence="1">DP1</strain>
    </source>
</reference>
<proteinExistence type="predicted"/>
<keyword evidence="2" id="KW-1185">Reference proteome</keyword>
<name>A0AAD1Y9H0_EUPCR</name>
<dbReference type="AlphaFoldDB" id="A0AAD1Y9H0"/>
<sequence>MPTLIKSAESEVRKMLKRMKNYERINLKEAKTMKKKDERVEAKAFLENEMLIDVAHMRKLQKKFHTNIANLRWWRCPTSNKIGANKFWP</sequence>
<dbReference type="EMBL" id="CAMPGE010030361">
    <property type="protein sequence ID" value="CAI2387881.1"/>
    <property type="molecule type" value="Genomic_DNA"/>
</dbReference>
<evidence type="ECO:0000313" key="2">
    <source>
        <dbReference type="Proteomes" id="UP001295684"/>
    </source>
</evidence>
<dbReference type="Proteomes" id="UP001295684">
    <property type="component" value="Unassembled WGS sequence"/>
</dbReference>
<accession>A0AAD1Y9H0</accession>
<evidence type="ECO:0000313" key="1">
    <source>
        <dbReference type="EMBL" id="CAI2387881.1"/>
    </source>
</evidence>
<gene>
    <name evidence="1" type="ORF">ECRASSUSDP1_LOCUS29515</name>
</gene>